<dbReference type="InterPro" id="IPR000572">
    <property type="entry name" value="OxRdtase_Mopterin-bd_dom"/>
</dbReference>
<dbReference type="SUPFAM" id="SSF56524">
    <property type="entry name" value="Oxidoreductase molybdopterin-binding domain"/>
    <property type="match status" value="1"/>
</dbReference>
<organism evidence="2 3">
    <name type="scientific">Vibrio neptunius</name>
    <dbReference type="NCBI Taxonomy" id="170651"/>
    <lineage>
        <taxon>Bacteria</taxon>
        <taxon>Pseudomonadati</taxon>
        <taxon>Pseudomonadota</taxon>
        <taxon>Gammaproteobacteria</taxon>
        <taxon>Vibrionales</taxon>
        <taxon>Vibrionaceae</taxon>
        <taxon>Vibrio</taxon>
    </lineage>
</organism>
<dbReference type="Pfam" id="PF00174">
    <property type="entry name" value="Oxidored_molyb"/>
    <property type="match status" value="1"/>
</dbReference>
<evidence type="ECO:0000313" key="3">
    <source>
        <dbReference type="Proteomes" id="UP000779070"/>
    </source>
</evidence>
<sequence length="160" mass="18275">MRGVIVAFVLLFGTPLFSAELVVGIDNHQPKTWVYAQLVSQYPPTSFTTQLPWQPEANEFTGVRVSDMLEQLGIQDTTSVSFIALNDYSASVTIENIVKYEPIIAYKMNGKKMKVRNKGPYWLVFNLDKFPEIDNTTFHSQMVWQIGKIMIHRSPDEKSN</sequence>
<dbReference type="RefSeq" id="WP_206369286.1">
    <property type="nucleotide sequence ID" value="NZ_CAWPTM010000112.1"/>
</dbReference>
<gene>
    <name evidence="2" type="ORF">JYA62_05755</name>
</gene>
<keyword evidence="3" id="KW-1185">Reference proteome</keyword>
<dbReference type="EMBL" id="JAFHLB010000005">
    <property type="protein sequence ID" value="MBN3577172.1"/>
    <property type="molecule type" value="Genomic_DNA"/>
</dbReference>
<accession>A0ABS2ZY28</accession>
<evidence type="ECO:0000313" key="2">
    <source>
        <dbReference type="EMBL" id="MBN3577172.1"/>
    </source>
</evidence>
<name>A0ABS2ZY28_9VIBR</name>
<dbReference type="InterPro" id="IPR036374">
    <property type="entry name" value="OxRdtase_Mopterin-bd_sf"/>
</dbReference>
<reference evidence="2 3" key="1">
    <citation type="submission" date="2021-02" db="EMBL/GenBank/DDBJ databases">
        <title>Draft Genome Sequences of 5 Vibrio neptunius Strains Isolated From of Bivalve Hatcheries.</title>
        <authorList>
            <person name="Galvis F."/>
            <person name="Barja J.L."/>
            <person name="Lemos M.L."/>
            <person name="Balado M."/>
        </authorList>
    </citation>
    <scope>NUCLEOTIDE SEQUENCE [LARGE SCALE GENOMIC DNA]</scope>
    <source>
        <strain evidence="2 3">PP-145.98</strain>
    </source>
</reference>
<dbReference type="Proteomes" id="UP000779070">
    <property type="component" value="Unassembled WGS sequence"/>
</dbReference>
<feature type="domain" description="Oxidoreductase molybdopterin-binding" evidence="1">
    <location>
        <begin position="49"/>
        <end position="121"/>
    </location>
</feature>
<proteinExistence type="predicted"/>
<dbReference type="Gene3D" id="3.90.420.10">
    <property type="entry name" value="Oxidoreductase, molybdopterin-binding domain"/>
    <property type="match status" value="1"/>
</dbReference>
<comment type="caution">
    <text evidence="2">The sequence shown here is derived from an EMBL/GenBank/DDBJ whole genome shotgun (WGS) entry which is preliminary data.</text>
</comment>
<evidence type="ECO:0000259" key="1">
    <source>
        <dbReference type="Pfam" id="PF00174"/>
    </source>
</evidence>
<protein>
    <submittedName>
        <fullName evidence="2">Molybdopterin-dependent oxidoreductase</fullName>
    </submittedName>
</protein>